<keyword evidence="2" id="KW-1185">Reference proteome</keyword>
<evidence type="ECO:0000313" key="2">
    <source>
        <dbReference type="Proteomes" id="UP000193498"/>
    </source>
</evidence>
<reference evidence="1 2" key="1">
    <citation type="submission" date="2016-07" db="EMBL/GenBank/DDBJ databases">
        <title>Pervasive Adenine N6-methylation of Active Genes in Fungi.</title>
        <authorList>
            <consortium name="DOE Joint Genome Institute"/>
            <person name="Mondo S.J."/>
            <person name="Dannebaum R.O."/>
            <person name="Kuo R.C."/>
            <person name="Labutti K."/>
            <person name="Haridas S."/>
            <person name="Kuo A."/>
            <person name="Salamov A."/>
            <person name="Ahrendt S.R."/>
            <person name="Lipzen A."/>
            <person name="Sullivan W."/>
            <person name="Andreopoulos W.B."/>
            <person name="Clum A."/>
            <person name="Lindquist E."/>
            <person name="Daum C."/>
            <person name="Ramamoorthy G.K."/>
            <person name="Gryganskyi A."/>
            <person name="Culley D."/>
            <person name="Magnuson J.K."/>
            <person name="James T.Y."/>
            <person name="O'Malley M.A."/>
            <person name="Stajich J.E."/>
            <person name="Spatafora J.W."/>
            <person name="Visel A."/>
            <person name="Grigoriev I.V."/>
        </authorList>
    </citation>
    <scope>NUCLEOTIDE SEQUENCE [LARGE SCALE GENOMIC DNA]</scope>
    <source>
        <strain evidence="1 2">CBS 931.73</strain>
    </source>
</reference>
<organism evidence="1 2">
    <name type="scientific">Basidiobolus meristosporus CBS 931.73</name>
    <dbReference type="NCBI Taxonomy" id="1314790"/>
    <lineage>
        <taxon>Eukaryota</taxon>
        <taxon>Fungi</taxon>
        <taxon>Fungi incertae sedis</taxon>
        <taxon>Zoopagomycota</taxon>
        <taxon>Entomophthoromycotina</taxon>
        <taxon>Basidiobolomycetes</taxon>
        <taxon>Basidiobolales</taxon>
        <taxon>Basidiobolaceae</taxon>
        <taxon>Basidiobolus</taxon>
    </lineage>
</organism>
<evidence type="ECO:0000313" key="1">
    <source>
        <dbReference type="EMBL" id="ORY07979.1"/>
    </source>
</evidence>
<dbReference type="AlphaFoldDB" id="A0A1Y1ZCQ7"/>
<gene>
    <name evidence="1" type="ORF">K493DRAFT_295215</name>
</gene>
<accession>A0A1Y1ZCQ7</accession>
<dbReference type="EMBL" id="MCFE01000004">
    <property type="protein sequence ID" value="ORY07979.1"/>
    <property type="molecule type" value="Genomic_DNA"/>
</dbReference>
<sequence length="267" mass="29552">MLFQHTTQRQLPFGGSCGSPVKSKNSSLDLDLPRFNRLPTPLNGDIKLPYKFLAYDSNDIIAPAPKKPHCGDQNMYKPGPTRASSTWSLSTLDEDSDEDTFEADLKAKLPEWTAENDAYVELLQIVNNGSPKTFYTAPDSSVEFPTDRRPTFEAAQPMSIEKKQRRLDDCGDHTIGYGELLGRSPICRTQNPLPLDSMFSLKDISPEVTMRYPPNESTAMARGNTSEIKSNASLIRANPLALSFRKIHLRPRSLSVGARSGQAGGTF</sequence>
<dbReference type="Proteomes" id="UP000193498">
    <property type="component" value="Unassembled WGS sequence"/>
</dbReference>
<name>A0A1Y1ZCQ7_9FUNG</name>
<comment type="caution">
    <text evidence="1">The sequence shown here is derived from an EMBL/GenBank/DDBJ whole genome shotgun (WGS) entry which is preliminary data.</text>
</comment>
<dbReference type="InParanoid" id="A0A1Y1ZCQ7"/>
<proteinExistence type="predicted"/>
<protein>
    <submittedName>
        <fullName evidence="1">Uncharacterized protein</fullName>
    </submittedName>
</protein>